<feature type="transmembrane region" description="Helical" evidence="11">
    <location>
        <begin position="275"/>
        <end position="296"/>
    </location>
</feature>
<dbReference type="EC" id="3.4.21.105" evidence="4"/>
<evidence type="ECO:0000256" key="7">
    <source>
        <dbReference type="ARBA" id="ARBA00022801"/>
    </source>
</evidence>
<comment type="catalytic activity">
    <reaction evidence="1 11">
        <text>Cleaves type-1 transmembrane domains using a catalytic dyad composed of serine and histidine that are contributed by different transmembrane domains.</text>
        <dbReference type="EC" id="3.4.21.105"/>
    </reaction>
</comment>
<dbReference type="Pfam" id="PF01694">
    <property type="entry name" value="Rhomboid"/>
    <property type="match status" value="1"/>
</dbReference>
<evidence type="ECO:0000256" key="9">
    <source>
        <dbReference type="ARBA" id="ARBA00022989"/>
    </source>
</evidence>
<keyword evidence="5 11" id="KW-0645">Protease</keyword>
<dbReference type="Gene3D" id="1.20.1540.10">
    <property type="entry name" value="Rhomboid-like"/>
    <property type="match status" value="1"/>
</dbReference>
<keyword evidence="8 11" id="KW-0720">Serine protease</keyword>
<evidence type="ECO:0000313" key="15">
    <source>
        <dbReference type="Proteomes" id="UP000243579"/>
    </source>
</evidence>
<dbReference type="SUPFAM" id="SSF144091">
    <property type="entry name" value="Rhomboid-like"/>
    <property type="match status" value="1"/>
</dbReference>
<evidence type="ECO:0000256" key="4">
    <source>
        <dbReference type="ARBA" id="ARBA00013039"/>
    </source>
</evidence>
<dbReference type="STRING" id="1202772.A0A1V9YNA8"/>
<evidence type="ECO:0000256" key="3">
    <source>
        <dbReference type="ARBA" id="ARBA00009045"/>
    </source>
</evidence>
<protein>
    <recommendedName>
        <fullName evidence="4">rhomboid protease</fullName>
        <ecNumber evidence="4">3.4.21.105</ecNumber>
    </recommendedName>
</protein>
<dbReference type="InterPro" id="IPR035952">
    <property type="entry name" value="Rhomboid-like_sf"/>
</dbReference>
<sequence>MASSPAQHKMRMSHSPARSPRNDADEREERIVVDDGVYSVPPGDTAARIIVPNPSSAPAGKPKLVPQFKFILTMIALNTIIFVIEIGKNGWTVESLKVNPLIGPSSGGAQRTDLIKDDGEWWRLLTAMFLHAGVVHLLFNMAALYQLGMELESTFDRRRIAFIYFATGLIGAIVSGFFVPDVVGVGASGAIFGLFGATFAEFMLNWKLYTNRVCHMTNLIVVAVINLGIGLLPFVNNFAHLSGFISGLGLGFALLSLPLSRQDRIMGTRTRKQRLLGWSGAAFTIVFAVLFIALFASETDAKTACPWCKYLDCVPAPWWSCDATSGECYGEQFKNGTLVVTCPSGKNLTAPPNSAFTAALCTSLCT</sequence>
<feature type="transmembrane region" description="Helical" evidence="11">
    <location>
        <begin position="216"/>
        <end position="235"/>
    </location>
</feature>
<dbReference type="Proteomes" id="UP000243579">
    <property type="component" value="Unassembled WGS sequence"/>
</dbReference>
<feature type="compositionally biased region" description="Basic and acidic residues" evidence="12">
    <location>
        <begin position="20"/>
        <end position="29"/>
    </location>
</feature>
<keyword evidence="9 11" id="KW-1133">Transmembrane helix</keyword>
<feature type="transmembrane region" description="Helical" evidence="11">
    <location>
        <begin position="185"/>
        <end position="204"/>
    </location>
</feature>
<dbReference type="EMBL" id="JNBR01001453">
    <property type="protein sequence ID" value="OQR87266.1"/>
    <property type="molecule type" value="Genomic_DNA"/>
</dbReference>
<keyword evidence="7 11" id="KW-0378">Hydrolase</keyword>
<dbReference type="PANTHER" id="PTHR22936:SF69">
    <property type="entry name" value="RHOMBOID-LIKE PROTEIN"/>
    <property type="match status" value="1"/>
</dbReference>
<dbReference type="GO" id="GO:0016020">
    <property type="term" value="C:membrane"/>
    <property type="evidence" value="ECO:0007669"/>
    <property type="project" value="UniProtKB-SubCell"/>
</dbReference>
<evidence type="ECO:0000313" key="14">
    <source>
        <dbReference type="EMBL" id="OQR87266.1"/>
    </source>
</evidence>
<evidence type="ECO:0000256" key="1">
    <source>
        <dbReference type="ARBA" id="ARBA00000156"/>
    </source>
</evidence>
<comment type="subcellular location">
    <subcellularLocation>
        <location evidence="2 11">Membrane</location>
        <topology evidence="2 11">Multi-pass membrane protein</topology>
    </subcellularLocation>
</comment>
<comment type="function">
    <text evidence="11">Serine protease involved in intramembrane proteolysis.</text>
</comment>
<proteinExistence type="inferred from homology"/>
<evidence type="ECO:0000256" key="2">
    <source>
        <dbReference type="ARBA" id="ARBA00004141"/>
    </source>
</evidence>
<feature type="transmembrane region" description="Helical" evidence="11">
    <location>
        <begin position="241"/>
        <end position="259"/>
    </location>
</feature>
<name>A0A1V9YNA8_ACHHY</name>
<evidence type="ECO:0000259" key="13">
    <source>
        <dbReference type="Pfam" id="PF01694"/>
    </source>
</evidence>
<evidence type="ECO:0000256" key="11">
    <source>
        <dbReference type="RuleBase" id="RU362115"/>
    </source>
</evidence>
<evidence type="ECO:0000256" key="5">
    <source>
        <dbReference type="ARBA" id="ARBA00022670"/>
    </source>
</evidence>
<evidence type="ECO:0000256" key="8">
    <source>
        <dbReference type="ARBA" id="ARBA00022825"/>
    </source>
</evidence>
<dbReference type="InterPro" id="IPR002610">
    <property type="entry name" value="Peptidase_S54_rhomboid-like"/>
</dbReference>
<reference evidence="14 15" key="1">
    <citation type="journal article" date="2014" name="Genome Biol. Evol.">
        <title>The secreted proteins of Achlya hypogyna and Thraustotheca clavata identify the ancestral oomycete secretome and reveal gene acquisitions by horizontal gene transfer.</title>
        <authorList>
            <person name="Misner I."/>
            <person name="Blouin N."/>
            <person name="Leonard G."/>
            <person name="Richards T.A."/>
            <person name="Lane C.E."/>
        </authorList>
    </citation>
    <scope>NUCLEOTIDE SEQUENCE [LARGE SCALE GENOMIC DNA]</scope>
    <source>
        <strain evidence="14 15">ATCC 48635</strain>
    </source>
</reference>
<evidence type="ECO:0000256" key="6">
    <source>
        <dbReference type="ARBA" id="ARBA00022692"/>
    </source>
</evidence>
<accession>A0A1V9YNA8</accession>
<feature type="domain" description="Peptidase S54 rhomboid" evidence="13">
    <location>
        <begin position="119"/>
        <end position="255"/>
    </location>
</feature>
<dbReference type="AlphaFoldDB" id="A0A1V9YNA8"/>
<dbReference type="GO" id="GO:0006508">
    <property type="term" value="P:proteolysis"/>
    <property type="evidence" value="ECO:0007669"/>
    <property type="project" value="UniProtKB-KW"/>
</dbReference>
<keyword evidence="10 11" id="KW-0472">Membrane</keyword>
<keyword evidence="15" id="KW-1185">Reference proteome</keyword>
<feature type="transmembrane region" description="Helical" evidence="11">
    <location>
        <begin position="160"/>
        <end position="179"/>
    </location>
</feature>
<feature type="transmembrane region" description="Helical" evidence="11">
    <location>
        <begin position="70"/>
        <end position="87"/>
    </location>
</feature>
<gene>
    <name evidence="14" type="ORF">ACHHYP_09305</name>
</gene>
<dbReference type="InterPro" id="IPR022764">
    <property type="entry name" value="Peptidase_S54_rhomboid_dom"/>
</dbReference>
<comment type="similarity">
    <text evidence="3 11">Belongs to the peptidase S54 family.</text>
</comment>
<dbReference type="GO" id="GO:0004252">
    <property type="term" value="F:serine-type endopeptidase activity"/>
    <property type="evidence" value="ECO:0007669"/>
    <property type="project" value="InterPro"/>
</dbReference>
<comment type="caution">
    <text evidence="14">The sequence shown here is derived from an EMBL/GenBank/DDBJ whole genome shotgun (WGS) entry which is preliminary data.</text>
</comment>
<keyword evidence="6 11" id="KW-0812">Transmembrane</keyword>
<dbReference type="OrthoDB" id="418595at2759"/>
<evidence type="ECO:0000256" key="10">
    <source>
        <dbReference type="ARBA" id="ARBA00023136"/>
    </source>
</evidence>
<organism evidence="14 15">
    <name type="scientific">Achlya hypogyna</name>
    <name type="common">Oomycete</name>
    <name type="synonym">Protoachlya hypogyna</name>
    <dbReference type="NCBI Taxonomy" id="1202772"/>
    <lineage>
        <taxon>Eukaryota</taxon>
        <taxon>Sar</taxon>
        <taxon>Stramenopiles</taxon>
        <taxon>Oomycota</taxon>
        <taxon>Saprolegniomycetes</taxon>
        <taxon>Saprolegniales</taxon>
        <taxon>Achlyaceae</taxon>
        <taxon>Achlya</taxon>
    </lineage>
</organism>
<feature type="transmembrane region" description="Helical" evidence="11">
    <location>
        <begin position="121"/>
        <end position="139"/>
    </location>
</feature>
<dbReference type="PANTHER" id="PTHR22936">
    <property type="entry name" value="RHOMBOID-RELATED"/>
    <property type="match status" value="1"/>
</dbReference>
<feature type="region of interest" description="Disordered" evidence="12">
    <location>
        <begin position="1"/>
        <end position="29"/>
    </location>
</feature>
<evidence type="ECO:0000256" key="12">
    <source>
        <dbReference type="SAM" id="MobiDB-lite"/>
    </source>
</evidence>